<gene>
    <name evidence="2" type="ORF">L195_g060531</name>
</gene>
<reference evidence="2 3" key="1">
    <citation type="journal article" date="2014" name="Am. J. Bot.">
        <title>Genome assembly and annotation for red clover (Trifolium pratense; Fabaceae).</title>
        <authorList>
            <person name="Istvanek J."/>
            <person name="Jaros M."/>
            <person name="Krenek A."/>
            <person name="Repkova J."/>
        </authorList>
    </citation>
    <scope>NUCLEOTIDE SEQUENCE [LARGE SCALE GENOMIC DNA]</scope>
    <source>
        <strain evidence="3">cv. Tatra</strain>
        <tissue evidence="2">Young leaves</tissue>
    </source>
</reference>
<comment type="caution">
    <text evidence="2">The sequence shown here is derived from an EMBL/GenBank/DDBJ whole genome shotgun (WGS) entry which is preliminary data.</text>
</comment>
<proteinExistence type="predicted"/>
<evidence type="ECO:0000313" key="2">
    <source>
        <dbReference type="EMBL" id="PNX61159.1"/>
    </source>
</evidence>
<sequence>VDLHGNRGDGDEDRYSPVGTGMEAKSPPHALWGGERKNFPRTFPALLTSLVLNKETNTELKHKQRLLSLLNGLLLSHLNKASSSATSSRSSSASSIYIHTHMRRDPLTSGVSLH</sequence>
<evidence type="ECO:0000256" key="1">
    <source>
        <dbReference type="SAM" id="MobiDB-lite"/>
    </source>
</evidence>
<accession>A0A2K3K4E6</accession>
<reference evidence="2 3" key="2">
    <citation type="journal article" date="2017" name="Front. Plant Sci.">
        <title>Gene Classification and Mining of Molecular Markers Useful in Red Clover (Trifolium pratense) Breeding.</title>
        <authorList>
            <person name="Istvanek J."/>
            <person name="Dluhosova J."/>
            <person name="Dluhos P."/>
            <person name="Patkova L."/>
            <person name="Nedelnik J."/>
            <person name="Repkova J."/>
        </authorList>
    </citation>
    <scope>NUCLEOTIDE SEQUENCE [LARGE SCALE GENOMIC DNA]</scope>
    <source>
        <strain evidence="3">cv. Tatra</strain>
        <tissue evidence="2">Young leaves</tissue>
    </source>
</reference>
<feature type="non-terminal residue" evidence="2">
    <location>
        <position position="1"/>
    </location>
</feature>
<feature type="region of interest" description="Disordered" evidence="1">
    <location>
        <begin position="1"/>
        <end position="35"/>
    </location>
</feature>
<dbReference type="Proteomes" id="UP000236291">
    <property type="component" value="Unassembled WGS sequence"/>
</dbReference>
<feature type="compositionally biased region" description="Basic and acidic residues" evidence="1">
    <location>
        <begin position="1"/>
        <end position="15"/>
    </location>
</feature>
<dbReference type="AlphaFoldDB" id="A0A2K3K4E6"/>
<evidence type="ECO:0000313" key="3">
    <source>
        <dbReference type="Proteomes" id="UP000236291"/>
    </source>
</evidence>
<organism evidence="2 3">
    <name type="scientific">Trifolium pratense</name>
    <name type="common">Red clover</name>
    <dbReference type="NCBI Taxonomy" id="57577"/>
    <lineage>
        <taxon>Eukaryota</taxon>
        <taxon>Viridiplantae</taxon>
        <taxon>Streptophyta</taxon>
        <taxon>Embryophyta</taxon>
        <taxon>Tracheophyta</taxon>
        <taxon>Spermatophyta</taxon>
        <taxon>Magnoliopsida</taxon>
        <taxon>eudicotyledons</taxon>
        <taxon>Gunneridae</taxon>
        <taxon>Pentapetalae</taxon>
        <taxon>rosids</taxon>
        <taxon>fabids</taxon>
        <taxon>Fabales</taxon>
        <taxon>Fabaceae</taxon>
        <taxon>Papilionoideae</taxon>
        <taxon>50 kb inversion clade</taxon>
        <taxon>NPAAA clade</taxon>
        <taxon>Hologalegina</taxon>
        <taxon>IRL clade</taxon>
        <taxon>Trifolieae</taxon>
        <taxon>Trifolium</taxon>
    </lineage>
</organism>
<protein>
    <submittedName>
        <fullName evidence="2">Uncharacterized protein</fullName>
    </submittedName>
</protein>
<dbReference type="EMBL" id="ASHM01140461">
    <property type="protein sequence ID" value="PNX61159.1"/>
    <property type="molecule type" value="Genomic_DNA"/>
</dbReference>
<name>A0A2K3K4E6_TRIPR</name>